<evidence type="ECO:0000259" key="3">
    <source>
        <dbReference type="Pfam" id="PF13542"/>
    </source>
</evidence>
<evidence type="ECO:0000259" key="2">
    <source>
        <dbReference type="Pfam" id="PF01610"/>
    </source>
</evidence>
<gene>
    <name evidence="5" type="ORF">AB0301_17135</name>
</gene>
<dbReference type="Pfam" id="PF14690">
    <property type="entry name" value="Zn_ribbon_ISL3"/>
    <property type="match status" value="1"/>
</dbReference>
<evidence type="ECO:0000313" key="5">
    <source>
        <dbReference type="EMBL" id="MEW1976774.1"/>
    </source>
</evidence>
<accession>A0ABV3LLH7</accession>
<dbReference type="NCBIfam" id="NF033550">
    <property type="entry name" value="transpos_ISL3"/>
    <property type="match status" value="1"/>
</dbReference>
<comment type="caution">
    <text evidence="5">The sequence shown here is derived from an EMBL/GenBank/DDBJ whole genome shotgun (WGS) entry which is preliminary data.</text>
</comment>
<dbReference type="Proteomes" id="UP001553715">
    <property type="component" value="Unassembled WGS sequence"/>
</dbReference>
<evidence type="ECO:0000313" key="6">
    <source>
        <dbReference type="Proteomes" id="UP001553715"/>
    </source>
</evidence>
<organism evidence="5 6">
    <name type="scientific">Microbacterium profundi</name>
    <dbReference type="NCBI Taxonomy" id="450380"/>
    <lineage>
        <taxon>Bacteria</taxon>
        <taxon>Bacillati</taxon>
        <taxon>Actinomycetota</taxon>
        <taxon>Actinomycetes</taxon>
        <taxon>Micrococcales</taxon>
        <taxon>Microbacteriaceae</taxon>
        <taxon>Microbacterium</taxon>
    </lineage>
</organism>
<reference evidence="5 6" key="1">
    <citation type="submission" date="2024-06" db="EMBL/GenBank/DDBJ databases">
        <title>The Natural Products Discovery Center: Release of the First 8490 Sequenced Strains for Exploring Actinobacteria Biosynthetic Diversity.</title>
        <authorList>
            <person name="Kalkreuter E."/>
            <person name="Kautsar S.A."/>
            <person name="Yang D."/>
            <person name="Bader C.D."/>
            <person name="Teijaro C.N."/>
            <person name="Fluegel L."/>
            <person name="Davis C.M."/>
            <person name="Simpson J.R."/>
            <person name="Lauterbach L."/>
            <person name="Steele A.D."/>
            <person name="Gui C."/>
            <person name="Meng S."/>
            <person name="Li G."/>
            <person name="Viehrig K."/>
            <person name="Ye F."/>
            <person name="Su P."/>
            <person name="Kiefer A.F."/>
            <person name="Nichols A."/>
            <person name="Cepeda A.J."/>
            <person name="Yan W."/>
            <person name="Fan B."/>
            <person name="Jiang Y."/>
            <person name="Adhikari A."/>
            <person name="Zheng C.-J."/>
            <person name="Schuster L."/>
            <person name="Cowan T.M."/>
            <person name="Smanski M.J."/>
            <person name="Chevrette M.G."/>
            <person name="De Carvalho L.P.S."/>
            <person name="Shen B."/>
        </authorList>
    </citation>
    <scope>NUCLEOTIDE SEQUENCE [LARGE SCALE GENOMIC DNA]</scope>
    <source>
        <strain evidence="5 6">NPDC077434</strain>
    </source>
</reference>
<protein>
    <submittedName>
        <fullName evidence="5">ISL3 family transposase</fullName>
    </submittedName>
</protein>
<feature type="domain" description="Transposase IS204/IS1001/IS1096/IS1165 DDE" evidence="2">
    <location>
        <begin position="158"/>
        <end position="415"/>
    </location>
</feature>
<dbReference type="Pfam" id="PF01610">
    <property type="entry name" value="DDE_Tnp_ISL3"/>
    <property type="match status" value="1"/>
</dbReference>
<feature type="region of interest" description="Disordered" evidence="1">
    <location>
        <begin position="262"/>
        <end position="287"/>
    </location>
</feature>
<sequence length="431" mass="48390">MRNVSLWSALLGVEKTVIEDVEFDEDEQALIVRVRPRKSARGRCGACGRRCPAYDRGEGQRRWRGLDLGTIRVYLVADASRVSCAVHGVTVRQVPWARHGAGHTYAFDDQVAWLATRSSKSTVTQLMRIAWRTVGAVIARVWADAEALHDRFDGLRRIGIDEISYKRGHKYLMVVVDHDTKTLVWAAPGRSKDTLREFFDLLGAERCTLITHVSADGADFIGSVVAEKCPNAVRVADPFHIVMWATEALNEVRRESWNEARKLARAEPSRPRGRPPADAPGRPQSERATRLKGARFALLKNPDTLTEHQSEKLAWIVKADPRLYRAYLLKEGLRAIFKMPLEAARDALDGWVSWARRSRIPAFVKLQRSIVKHRDRILAAIEHGLSNALIESTNTKIRLITRIAFGFKSADALIALAMLTLGPHRPALPGR</sequence>
<evidence type="ECO:0000259" key="4">
    <source>
        <dbReference type="Pfam" id="PF14690"/>
    </source>
</evidence>
<dbReference type="InterPro" id="IPR002560">
    <property type="entry name" value="Transposase_DDE"/>
</dbReference>
<dbReference type="RefSeq" id="WP_033105162.1">
    <property type="nucleotide sequence ID" value="NZ_JBFBMH010000063.1"/>
</dbReference>
<dbReference type="PANTHER" id="PTHR33498:SF1">
    <property type="entry name" value="TRANSPOSASE FOR INSERTION SEQUENCE ELEMENT IS1557"/>
    <property type="match status" value="1"/>
</dbReference>
<dbReference type="Pfam" id="PF13542">
    <property type="entry name" value="HTH_Tnp_ISL3"/>
    <property type="match status" value="1"/>
</dbReference>
<evidence type="ECO:0000256" key="1">
    <source>
        <dbReference type="SAM" id="MobiDB-lite"/>
    </source>
</evidence>
<keyword evidence="6" id="KW-1185">Reference proteome</keyword>
<dbReference type="EMBL" id="JBFBMH010000063">
    <property type="protein sequence ID" value="MEW1976774.1"/>
    <property type="molecule type" value="Genomic_DNA"/>
</dbReference>
<feature type="domain" description="Transposase IS204/IS1001/IS1096/IS1165 helix-turn-helix" evidence="3">
    <location>
        <begin position="93"/>
        <end position="142"/>
    </location>
</feature>
<dbReference type="PANTHER" id="PTHR33498">
    <property type="entry name" value="TRANSPOSASE FOR INSERTION SEQUENCE ELEMENT IS1557"/>
    <property type="match status" value="1"/>
</dbReference>
<dbReference type="InterPro" id="IPR032877">
    <property type="entry name" value="Transposase_HTH"/>
</dbReference>
<dbReference type="InterPro" id="IPR047951">
    <property type="entry name" value="Transpos_ISL3"/>
</dbReference>
<dbReference type="InterPro" id="IPR029261">
    <property type="entry name" value="Transposase_Znf"/>
</dbReference>
<feature type="domain" description="Transposase IS204/IS1001/IS1096/IS1165 zinc-finger" evidence="4">
    <location>
        <begin position="41"/>
        <end position="85"/>
    </location>
</feature>
<proteinExistence type="predicted"/>
<name>A0ABV3LLH7_9MICO</name>